<dbReference type="SMART" id="SM00831">
    <property type="entry name" value="Cation_ATPase_N"/>
    <property type="match status" value="1"/>
</dbReference>
<dbReference type="Pfam" id="PF00122">
    <property type="entry name" value="E1-E2_ATPase"/>
    <property type="match status" value="1"/>
</dbReference>
<dbReference type="SUPFAM" id="SSF81665">
    <property type="entry name" value="Calcium ATPase, transmembrane domain M"/>
    <property type="match status" value="2"/>
</dbReference>
<organism evidence="4 5">
    <name type="scientific">Acer negundo</name>
    <name type="common">Box elder</name>
    <dbReference type="NCBI Taxonomy" id="4023"/>
    <lineage>
        <taxon>Eukaryota</taxon>
        <taxon>Viridiplantae</taxon>
        <taxon>Streptophyta</taxon>
        <taxon>Embryophyta</taxon>
        <taxon>Tracheophyta</taxon>
        <taxon>Spermatophyta</taxon>
        <taxon>Magnoliopsida</taxon>
        <taxon>eudicotyledons</taxon>
        <taxon>Gunneridae</taxon>
        <taxon>Pentapetalae</taxon>
        <taxon>rosids</taxon>
        <taxon>malvids</taxon>
        <taxon>Sapindales</taxon>
        <taxon>Sapindaceae</taxon>
        <taxon>Hippocastanoideae</taxon>
        <taxon>Acereae</taxon>
        <taxon>Acer</taxon>
    </lineage>
</organism>
<keyword evidence="2" id="KW-1133">Transmembrane helix</keyword>
<gene>
    <name evidence="4" type="ORF">LWI28_010193</name>
</gene>
<keyword evidence="2" id="KW-0812">Transmembrane</keyword>
<evidence type="ECO:0000259" key="3">
    <source>
        <dbReference type="SMART" id="SM00831"/>
    </source>
</evidence>
<dbReference type="AlphaFoldDB" id="A0AAD5IYW7"/>
<feature type="domain" description="Cation-transporting P-type ATPase N-terminal" evidence="3">
    <location>
        <begin position="28"/>
        <end position="92"/>
    </location>
</feature>
<evidence type="ECO:0000256" key="1">
    <source>
        <dbReference type="ARBA" id="ARBA00022842"/>
    </source>
</evidence>
<feature type="transmembrane region" description="Helical" evidence="2">
    <location>
        <begin position="151"/>
        <end position="170"/>
    </location>
</feature>
<dbReference type="Gene3D" id="2.70.150.10">
    <property type="entry name" value="Calcium-transporting ATPase, cytoplasmic transduction domain A"/>
    <property type="match status" value="1"/>
</dbReference>
<feature type="transmembrane region" description="Helical" evidence="2">
    <location>
        <begin position="82"/>
        <end position="103"/>
    </location>
</feature>
<sequence length="413" mass="45271">MSRESSTIQQKTHIIPTTKENLLNSIVEIHYVDVGLNSAGAYINDRNVIERISKCLAEEPRESKIMNFLGFMWNPLSWVMEAAAIMAIALAHGGILIVLIFLASKSTISFIEENNAGNAAATLMARLAPKAKIATVISATANWKFTRIKSIGCGWTGVIWLFIIVTYLALDPLKFSVRYALSGRAWGLLVNQRVSLFSLQILSISTNLVKNPLSWVMEAAAIMAIALAQGEKNPDYHDFGGIIILLAINSTISFIEENNAGNAAAALMAYLYLRINLDYSFRVLRDGRLSEEDAAGLVPGDIVSIKLGDIVLADARLLEGDPLKIDEIEYAMHGPWWVGIVKTSLDCDAGWLDIVQQRVNGKARQDKVGTRCVQGTSLADDKKAWHARVCVGWLCDMQCWCDVCCISCAMGGT</sequence>
<evidence type="ECO:0000313" key="5">
    <source>
        <dbReference type="Proteomes" id="UP001064489"/>
    </source>
</evidence>
<reference evidence="4" key="2">
    <citation type="submission" date="2023-02" db="EMBL/GenBank/DDBJ databases">
        <authorList>
            <person name="Swenson N.G."/>
            <person name="Wegrzyn J.L."/>
            <person name="Mcevoy S.L."/>
        </authorList>
    </citation>
    <scope>NUCLEOTIDE SEQUENCE</scope>
    <source>
        <strain evidence="4">91603</strain>
        <tissue evidence="4">Leaf</tissue>
    </source>
</reference>
<name>A0AAD5IYW7_ACENE</name>
<keyword evidence="5" id="KW-1185">Reference proteome</keyword>
<dbReference type="InterPro" id="IPR023298">
    <property type="entry name" value="ATPase_P-typ_TM_dom_sf"/>
</dbReference>
<dbReference type="Proteomes" id="UP001064489">
    <property type="component" value="Chromosome 4"/>
</dbReference>
<accession>A0AAD5IYW7</accession>
<comment type="caution">
    <text evidence="4">The sequence shown here is derived from an EMBL/GenBank/DDBJ whole genome shotgun (WGS) entry which is preliminary data.</text>
</comment>
<dbReference type="EMBL" id="JAJSOW010000101">
    <property type="protein sequence ID" value="KAI9181003.1"/>
    <property type="molecule type" value="Genomic_DNA"/>
</dbReference>
<dbReference type="InterPro" id="IPR004014">
    <property type="entry name" value="ATPase_P-typ_cation-transptr_N"/>
</dbReference>
<dbReference type="Gene3D" id="1.20.1110.10">
    <property type="entry name" value="Calcium-transporting ATPase, transmembrane domain"/>
    <property type="match status" value="3"/>
</dbReference>
<evidence type="ECO:0000256" key="2">
    <source>
        <dbReference type="SAM" id="Phobius"/>
    </source>
</evidence>
<dbReference type="SUPFAM" id="SSF81653">
    <property type="entry name" value="Calcium ATPase, transduction domain A"/>
    <property type="match status" value="1"/>
</dbReference>
<reference evidence="4" key="1">
    <citation type="journal article" date="2022" name="Plant J.">
        <title>Strategies of tolerance reflected in two North American maple genomes.</title>
        <authorList>
            <person name="McEvoy S.L."/>
            <person name="Sezen U.U."/>
            <person name="Trouern-Trend A."/>
            <person name="McMahon S.M."/>
            <person name="Schaberg P.G."/>
            <person name="Yang J."/>
            <person name="Wegrzyn J.L."/>
            <person name="Swenson N.G."/>
        </authorList>
    </citation>
    <scope>NUCLEOTIDE SEQUENCE</scope>
    <source>
        <strain evidence="4">91603</strain>
    </source>
</reference>
<keyword evidence="2" id="KW-0472">Membrane</keyword>
<proteinExistence type="predicted"/>
<dbReference type="InterPro" id="IPR059000">
    <property type="entry name" value="ATPase_P-type_domA"/>
</dbReference>
<dbReference type="PANTHER" id="PTHR42861">
    <property type="entry name" value="CALCIUM-TRANSPORTING ATPASE"/>
    <property type="match status" value="1"/>
</dbReference>
<dbReference type="InterPro" id="IPR008250">
    <property type="entry name" value="ATPase_P-typ_transduc_dom_A_sf"/>
</dbReference>
<protein>
    <recommendedName>
        <fullName evidence="3">Cation-transporting P-type ATPase N-terminal domain-containing protein</fullName>
    </recommendedName>
</protein>
<evidence type="ECO:0000313" key="4">
    <source>
        <dbReference type="EMBL" id="KAI9181003.1"/>
    </source>
</evidence>
<keyword evidence="1" id="KW-0460">Magnesium</keyword>